<feature type="region of interest" description="Disordered" evidence="1">
    <location>
        <begin position="128"/>
        <end position="225"/>
    </location>
</feature>
<feature type="compositionally biased region" description="Basic and acidic residues" evidence="1">
    <location>
        <begin position="172"/>
        <end position="185"/>
    </location>
</feature>
<keyword evidence="3" id="KW-1185">Reference proteome</keyword>
<gene>
    <name evidence="2" type="ORF">SAMN02982931_02068</name>
</gene>
<protein>
    <submittedName>
        <fullName evidence="2">Uncharacterized protein</fullName>
    </submittedName>
</protein>
<reference evidence="2 3" key="1">
    <citation type="submission" date="2016-10" db="EMBL/GenBank/DDBJ databases">
        <authorList>
            <person name="de Groot N.N."/>
        </authorList>
    </citation>
    <scope>NUCLEOTIDE SEQUENCE [LARGE SCALE GENOMIC DNA]</scope>
    <source>
        <strain evidence="2 3">ATCC 35022</strain>
    </source>
</reference>
<dbReference type="EMBL" id="FMXQ01000004">
    <property type="protein sequence ID" value="SDB27967.1"/>
    <property type="molecule type" value="Genomic_DNA"/>
</dbReference>
<dbReference type="Proteomes" id="UP000199071">
    <property type="component" value="Unassembled WGS sequence"/>
</dbReference>
<dbReference type="RefSeq" id="WP_139167800.1">
    <property type="nucleotide sequence ID" value="NZ_FMXQ01000004.1"/>
</dbReference>
<dbReference type="AlphaFoldDB" id="A0A1G6C564"/>
<proteinExistence type="predicted"/>
<name>A0A1G6C564_9HYPH</name>
<feature type="region of interest" description="Disordered" evidence="1">
    <location>
        <begin position="240"/>
        <end position="263"/>
    </location>
</feature>
<dbReference type="OrthoDB" id="7835439at2"/>
<evidence type="ECO:0000313" key="3">
    <source>
        <dbReference type="Proteomes" id="UP000199071"/>
    </source>
</evidence>
<evidence type="ECO:0000256" key="1">
    <source>
        <dbReference type="SAM" id="MobiDB-lite"/>
    </source>
</evidence>
<organism evidence="2 3">
    <name type="scientific">Bauldia litoralis</name>
    <dbReference type="NCBI Taxonomy" id="665467"/>
    <lineage>
        <taxon>Bacteria</taxon>
        <taxon>Pseudomonadati</taxon>
        <taxon>Pseudomonadota</taxon>
        <taxon>Alphaproteobacteria</taxon>
        <taxon>Hyphomicrobiales</taxon>
        <taxon>Kaistiaceae</taxon>
        <taxon>Bauldia</taxon>
    </lineage>
</organism>
<evidence type="ECO:0000313" key="2">
    <source>
        <dbReference type="EMBL" id="SDB27967.1"/>
    </source>
</evidence>
<dbReference type="STRING" id="665467.SAMN02982931_02068"/>
<sequence>MISPDFRRFLKQLFARSAARRAEGIRTGMTLLAPDRWKPAGFALIALALGACSGTTYGTGVSPGRQTVNDITGLVSLGSGGNKEPIEYAPRAAIVVPPPNAALPKPGEGEVAGDWPVDPDEARKAKLAAAGSKQQTDEEILSDPGFRLPKSNSVDYQDHSKDPNSAEIQMRQMKEQRGEAEKLFAKADGASGGEVDANGNPIRTTLSEPPAEYRIPDPSAPEEFTAARDEKWWQIFKKKGAPATATATPPPSDRIAGSVEIPE</sequence>
<accession>A0A1G6C564</accession>